<gene>
    <name evidence="2" type="ORF">Mgra_00003479</name>
</gene>
<accession>A0A8S9ZV06</accession>
<name>A0A8S9ZV06_9BILA</name>
<feature type="chain" id="PRO_5035762458" evidence="1">
    <location>
        <begin position="25"/>
        <end position="77"/>
    </location>
</feature>
<keyword evidence="1" id="KW-0732">Signal</keyword>
<sequence length="77" mass="9027">MNFLFFFTFVFFIVLVVFDNNVKAAVEGGRISESIREKIPVIRAKRDLQDCLRNLRPDDCVNRQKCCDRWHAQGCIC</sequence>
<dbReference type="EMBL" id="JABEBT010000023">
    <property type="protein sequence ID" value="KAF7637090.1"/>
    <property type="molecule type" value="Genomic_DNA"/>
</dbReference>
<feature type="signal peptide" evidence="1">
    <location>
        <begin position="1"/>
        <end position="24"/>
    </location>
</feature>
<keyword evidence="3" id="KW-1185">Reference proteome</keyword>
<organism evidence="2 3">
    <name type="scientific">Meloidogyne graminicola</name>
    <dbReference type="NCBI Taxonomy" id="189291"/>
    <lineage>
        <taxon>Eukaryota</taxon>
        <taxon>Metazoa</taxon>
        <taxon>Ecdysozoa</taxon>
        <taxon>Nematoda</taxon>
        <taxon>Chromadorea</taxon>
        <taxon>Rhabditida</taxon>
        <taxon>Tylenchina</taxon>
        <taxon>Tylenchomorpha</taxon>
        <taxon>Tylenchoidea</taxon>
        <taxon>Meloidogynidae</taxon>
        <taxon>Meloidogyninae</taxon>
        <taxon>Meloidogyne</taxon>
    </lineage>
</organism>
<evidence type="ECO:0000256" key="1">
    <source>
        <dbReference type="SAM" id="SignalP"/>
    </source>
</evidence>
<reference evidence="2" key="1">
    <citation type="journal article" date="2020" name="Ecol. Evol.">
        <title>Genome structure and content of the rice root-knot nematode (Meloidogyne graminicola).</title>
        <authorList>
            <person name="Phan N.T."/>
            <person name="Danchin E.G.J."/>
            <person name="Klopp C."/>
            <person name="Perfus-Barbeoch L."/>
            <person name="Kozlowski D.K."/>
            <person name="Koutsovoulos G.D."/>
            <person name="Lopez-Roques C."/>
            <person name="Bouchez O."/>
            <person name="Zahm M."/>
            <person name="Besnard G."/>
            <person name="Bellafiore S."/>
        </authorList>
    </citation>
    <scope>NUCLEOTIDE SEQUENCE</scope>
    <source>
        <strain evidence="2">VN-18</strain>
    </source>
</reference>
<comment type="caution">
    <text evidence="2">The sequence shown here is derived from an EMBL/GenBank/DDBJ whole genome shotgun (WGS) entry which is preliminary data.</text>
</comment>
<evidence type="ECO:0000313" key="2">
    <source>
        <dbReference type="EMBL" id="KAF7637090.1"/>
    </source>
</evidence>
<proteinExistence type="predicted"/>
<dbReference type="Proteomes" id="UP000605970">
    <property type="component" value="Unassembled WGS sequence"/>
</dbReference>
<protein>
    <submittedName>
        <fullName evidence="2">Uncharacterized protein</fullName>
    </submittedName>
</protein>
<dbReference type="AlphaFoldDB" id="A0A8S9ZV06"/>
<evidence type="ECO:0000313" key="3">
    <source>
        <dbReference type="Proteomes" id="UP000605970"/>
    </source>
</evidence>